<dbReference type="Pfam" id="PF05697">
    <property type="entry name" value="Trigger_N"/>
    <property type="match status" value="1"/>
</dbReference>
<proteinExistence type="inferred from homology"/>
<dbReference type="InterPro" id="IPR005215">
    <property type="entry name" value="Trig_fac"/>
</dbReference>
<feature type="region of interest" description="Disordered" evidence="12">
    <location>
        <begin position="428"/>
        <end position="474"/>
    </location>
</feature>
<dbReference type="EC" id="5.2.1.8" evidence="3 11"/>
<dbReference type="GO" id="GO:0005737">
    <property type="term" value="C:cytoplasm"/>
    <property type="evidence" value="ECO:0007669"/>
    <property type="project" value="UniProtKB-SubCell"/>
</dbReference>
<dbReference type="InterPro" id="IPR036611">
    <property type="entry name" value="Trigger_fac_ribosome-bd_sf"/>
</dbReference>
<evidence type="ECO:0000259" key="13">
    <source>
        <dbReference type="Pfam" id="PF05697"/>
    </source>
</evidence>
<dbReference type="GO" id="GO:0015031">
    <property type="term" value="P:protein transport"/>
    <property type="evidence" value="ECO:0007669"/>
    <property type="project" value="UniProtKB-UniRule"/>
</dbReference>
<comment type="catalytic activity">
    <reaction evidence="1 11">
        <text>[protein]-peptidylproline (omega=180) = [protein]-peptidylproline (omega=0)</text>
        <dbReference type="Rhea" id="RHEA:16237"/>
        <dbReference type="Rhea" id="RHEA-COMP:10747"/>
        <dbReference type="Rhea" id="RHEA-COMP:10748"/>
        <dbReference type="ChEBI" id="CHEBI:83833"/>
        <dbReference type="ChEBI" id="CHEBI:83834"/>
        <dbReference type="EC" id="5.2.1.8"/>
    </reaction>
</comment>
<keyword evidence="16" id="KW-1185">Reference proteome</keyword>
<dbReference type="OrthoDB" id="9767721at2"/>
<dbReference type="SUPFAM" id="SSF102735">
    <property type="entry name" value="Trigger factor ribosome-binding domain"/>
    <property type="match status" value="1"/>
</dbReference>
<accession>A0A346XVD9</accession>
<keyword evidence="6 11" id="KW-0697">Rotamase</keyword>
<dbReference type="PIRSF" id="PIRSF003095">
    <property type="entry name" value="Trigger_factor"/>
    <property type="match status" value="1"/>
</dbReference>
<keyword evidence="11" id="KW-0963">Cytoplasm</keyword>
<dbReference type="KEGG" id="euz:DVS28_a1493"/>
<feature type="domain" description="Trigger factor C-terminal" evidence="14">
    <location>
        <begin position="264"/>
        <end position="426"/>
    </location>
</feature>
<dbReference type="InterPro" id="IPR046357">
    <property type="entry name" value="PPIase_dom_sf"/>
</dbReference>
<comment type="domain">
    <text evidence="11">Consists of 3 domains; the N-terminus binds the ribosome, the middle domain has PPIase activity, while the C-terminus has intrinsic chaperone activity on its own.</text>
</comment>
<evidence type="ECO:0000256" key="3">
    <source>
        <dbReference type="ARBA" id="ARBA00013194"/>
    </source>
</evidence>
<comment type="similarity">
    <text evidence="2 11">Belongs to the FKBP-type PPIase family. Tig subfamily.</text>
</comment>
<dbReference type="GO" id="GO:0043335">
    <property type="term" value="P:protein unfolding"/>
    <property type="evidence" value="ECO:0007669"/>
    <property type="project" value="TreeGrafter"/>
</dbReference>
<name>A0A346XVD9_9ACTN</name>
<evidence type="ECO:0000256" key="2">
    <source>
        <dbReference type="ARBA" id="ARBA00005464"/>
    </source>
</evidence>
<dbReference type="Gene3D" id="3.30.70.1050">
    <property type="entry name" value="Trigger factor ribosome-binding domain"/>
    <property type="match status" value="1"/>
</dbReference>
<dbReference type="PANTHER" id="PTHR30560">
    <property type="entry name" value="TRIGGER FACTOR CHAPERONE AND PEPTIDYL-PROLYL CIS/TRANS ISOMERASE"/>
    <property type="match status" value="1"/>
</dbReference>
<dbReference type="InterPro" id="IPR008880">
    <property type="entry name" value="Trigger_fac_C"/>
</dbReference>
<dbReference type="Proteomes" id="UP000264006">
    <property type="component" value="Chromosome"/>
</dbReference>
<gene>
    <name evidence="11" type="primary">tig</name>
    <name evidence="15" type="ORF">DVS28_a1493</name>
</gene>
<protein>
    <recommendedName>
        <fullName evidence="4 11">Trigger factor</fullName>
        <shortName evidence="11">TF</shortName>
        <ecNumber evidence="3 11">5.2.1.8</ecNumber>
    </recommendedName>
    <alternativeName>
        <fullName evidence="10 11">PPIase</fullName>
    </alternativeName>
</protein>
<dbReference type="InterPro" id="IPR027304">
    <property type="entry name" value="Trigger_fact/SurA_dom_sf"/>
</dbReference>
<keyword evidence="8 11" id="KW-0413">Isomerase</keyword>
<evidence type="ECO:0000256" key="6">
    <source>
        <dbReference type="ARBA" id="ARBA00023110"/>
    </source>
</evidence>
<dbReference type="GO" id="GO:0003755">
    <property type="term" value="F:peptidyl-prolyl cis-trans isomerase activity"/>
    <property type="evidence" value="ECO:0007669"/>
    <property type="project" value="UniProtKB-UniRule"/>
</dbReference>
<dbReference type="GO" id="GO:0043022">
    <property type="term" value="F:ribosome binding"/>
    <property type="evidence" value="ECO:0007669"/>
    <property type="project" value="TreeGrafter"/>
</dbReference>
<evidence type="ECO:0000256" key="1">
    <source>
        <dbReference type="ARBA" id="ARBA00000971"/>
    </source>
</evidence>
<dbReference type="Gene3D" id="3.10.50.40">
    <property type="match status" value="1"/>
</dbReference>
<evidence type="ECO:0000313" key="16">
    <source>
        <dbReference type="Proteomes" id="UP000264006"/>
    </source>
</evidence>
<organism evidence="15 16">
    <name type="scientific">Euzebya pacifica</name>
    <dbReference type="NCBI Taxonomy" id="1608957"/>
    <lineage>
        <taxon>Bacteria</taxon>
        <taxon>Bacillati</taxon>
        <taxon>Actinomycetota</taxon>
        <taxon>Nitriliruptoria</taxon>
        <taxon>Euzebyales</taxon>
    </lineage>
</organism>
<evidence type="ECO:0000256" key="8">
    <source>
        <dbReference type="ARBA" id="ARBA00023235"/>
    </source>
</evidence>
<feature type="domain" description="Trigger factor ribosome-binding bacterial" evidence="13">
    <location>
        <begin position="4"/>
        <end position="146"/>
    </location>
</feature>
<dbReference type="InterPro" id="IPR008881">
    <property type="entry name" value="Trigger_fac_ribosome-bd_bac"/>
</dbReference>
<evidence type="ECO:0000259" key="14">
    <source>
        <dbReference type="Pfam" id="PF05698"/>
    </source>
</evidence>
<dbReference type="EMBL" id="CP031165">
    <property type="protein sequence ID" value="AXV06186.1"/>
    <property type="molecule type" value="Genomic_DNA"/>
</dbReference>
<keyword evidence="9 11" id="KW-0131">Cell cycle</keyword>
<keyword evidence="5 11" id="KW-0132">Cell division</keyword>
<dbReference type="GO" id="GO:0051301">
    <property type="term" value="P:cell division"/>
    <property type="evidence" value="ECO:0007669"/>
    <property type="project" value="UniProtKB-KW"/>
</dbReference>
<dbReference type="PANTHER" id="PTHR30560:SF3">
    <property type="entry name" value="TRIGGER FACTOR-LIKE PROTEIN TIG, CHLOROPLASTIC"/>
    <property type="match status" value="1"/>
</dbReference>
<dbReference type="SUPFAM" id="SSF54534">
    <property type="entry name" value="FKBP-like"/>
    <property type="match status" value="1"/>
</dbReference>
<dbReference type="Pfam" id="PF05698">
    <property type="entry name" value="Trigger_C"/>
    <property type="match status" value="1"/>
</dbReference>
<dbReference type="NCBIfam" id="TIGR00115">
    <property type="entry name" value="tig"/>
    <property type="match status" value="1"/>
</dbReference>
<reference evidence="15 16" key="1">
    <citation type="submission" date="2018-09" db="EMBL/GenBank/DDBJ databases">
        <title>Complete genome sequence of Euzebya sp. DY32-46 isolated from seawater of Pacific Ocean.</title>
        <authorList>
            <person name="Xu L."/>
            <person name="Wu Y.-H."/>
            <person name="Xu X.-W."/>
        </authorList>
    </citation>
    <scope>NUCLEOTIDE SEQUENCE [LARGE SCALE GENOMIC DNA]</scope>
    <source>
        <strain evidence="15 16">DY32-46</strain>
    </source>
</reference>
<evidence type="ECO:0000256" key="12">
    <source>
        <dbReference type="SAM" id="MobiDB-lite"/>
    </source>
</evidence>
<dbReference type="InterPro" id="IPR037041">
    <property type="entry name" value="Trigger_fac_C_sf"/>
</dbReference>
<evidence type="ECO:0000313" key="15">
    <source>
        <dbReference type="EMBL" id="AXV06186.1"/>
    </source>
</evidence>
<comment type="function">
    <text evidence="11">Involved in protein export. Acts as a chaperone by maintaining the newly synthesized protein in an open conformation. Functions as a peptidyl-prolyl cis-trans isomerase.</text>
</comment>
<evidence type="ECO:0000256" key="11">
    <source>
        <dbReference type="HAMAP-Rule" id="MF_00303"/>
    </source>
</evidence>
<evidence type="ECO:0000256" key="5">
    <source>
        <dbReference type="ARBA" id="ARBA00022618"/>
    </source>
</evidence>
<dbReference type="GO" id="GO:0044183">
    <property type="term" value="F:protein folding chaperone"/>
    <property type="evidence" value="ECO:0007669"/>
    <property type="project" value="TreeGrafter"/>
</dbReference>
<keyword evidence="7 11" id="KW-0143">Chaperone</keyword>
<dbReference type="Gene3D" id="1.10.3120.10">
    <property type="entry name" value="Trigger factor, C-terminal domain"/>
    <property type="match status" value="1"/>
</dbReference>
<dbReference type="HAMAP" id="MF_00303">
    <property type="entry name" value="Trigger_factor_Tig"/>
    <property type="match status" value="1"/>
</dbReference>
<dbReference type="SUPFAM" id="SSF109998">
    <property type="entry name" value="Triger factor/SurA peptide-binding domain-like"/>
    <property type="match status" value="1"/>
</dbReference>
<comment type="subcellular location">
    <subcellularLocation>
        <location evidence="11">Cytoplasm</location>
    </subcellularLocation>
    <text evidence="11">About half TF is bound to the ribosome near the polypeptide exit tunnel while the other half is free in the cytoplasm.</text>
</comment>
<evidence type="ECO:0000256" key="10">
    <source>
        <dbReference type="ARBA" id="ARBA00029986"/>
    </source>
</evidence>
<sequence>MVTSAVEKIDDTKVKLSITIDPDEVSSALDQAVTRLSQSVKVPGFRPGKKVPLKVLEGRLGKGAVREEAIREAFPGFYSQALSEHEISPVGPPEFDVDAFEPGAEGAFTATVDVRPEFEVPEFEGMTITHPEWELTDEELHANLDQVRERFAEVETVERPAQKGDFVTVTISGKKADGTEVEEASAEDMLYQVPEEDTDSELDTQLVGASAGDVLEFTDVLGPDYPDGLAGQEISFTAIVKEVKVKTLPELDDEFALTASEFDTIDELMDDLRTQAGAEKRQMAVANLRGAVIEAIAELVEIPLPESLVEEEQRFRLNRLAHQAQHAGLSMDQFLSIAGGDDPQALMDQIREESENTVKAQLVVDEIGQKVGITVEREDLGQEVARQAMRMGRDPNEIAEMMLHPDRIGALYADAYRRKTIDHVLEHVEITDAPPPEPEPEESELEDTDVEDTEPTELEDTEAEVEETEADEEE</sequence>
<evidence type="ECO:0000256" key="7">
    <source>
        <dbReference type="ARBA" id="ARBA00023186"/>
    </source>
</evidence>
<feature type="compositionally biased region" description="Acidic residues" evidence="12">
    <location>
        <begin position="438"/>
        <end position="474"/>
    </location>
</feature>
<dbReference type="RefSeq" id="WP_114590880.1">
    <property type="nucleotide sequence ID" value="NZ_CP031165.1"/>
</dbReference>
<evidence type="ECO:0000256" key="9">
    <source>
        <dbReference type="ARBA" id="ARBA00023306"/>
    </source>
</evidence>
<evidence type="ECO:0000256" key="4">
    <source>
        <dbReference type="ARBA" id="ARBA00016902"/>
    </source>
</evidence>
<dbReference type="GO" id="GO:0051083">
    <property type="term" value="P:'de novo' cotranslational protein folding"/>
    <property type="evidence" value="ECO:0007669"/>
    <property type="project" value="TreeGrafter"/>
</dbReference>
<dbReference type="AlphaFoldDB" id="A0A346XVD9"/>